<dbReference type="PROSITE" id="PS00211">
    <property type="entry name" value="ABC_TRANSPORTER_1"/>
    <property type="match status" value="1"/>
</dbReference>
<dbReference type="SMART" id="SM00382">
    <property type="entry name" value="AAA"/>
    <property type="match status" value="1"/>
</dbReference>
<dbReference type="Pfam" id="PF00005">
    <property type="entry name" value="ABC_tran"/>
    <property type="match status" value="1"/>
</dbReference>
<evidence type="ECO:0000313" key="7">
    <source>
        <dbReference type="Proteomes" id="UP000727962"/>
    </source>
</evidence>
<dbReference type="PANTHER" id="PTHR42794:SF1">
    <property type="entry name" value="HEMIN IMPORT ATP-BINDING PROTEIN HMUV"/>
    <property type="match status" value="1"/>
</dbReference>
<dbReference type="InterPro" id="IPR003439">
    <property type="entry name" value="ABC_transporter-like_ATP-bd"/>
</dbReference>
<evidence type="ECO:0000313" key="6">
    <source>
        <dbReference type="EMBL" id="MBI1756422.1"/>
    </source>
</evidence>
<evidence type="ECO:0000259" key="5">
    <source>
        <dbReference type="PROSITE" id="PS50893"/>
    </source>
</evidence>
<evidence type="ECO:0000256" key="3">
    <source>
        <dbReference type="ARBA" id="ARBA00022840"/>
    </source>
</evidence>
<dbReference type="SUPFAM" id="SSF52540">
    <property type="entry name" value="P-loop containing nucleoside triphosphate hydrolases"/>
    <property type="match status" value="1"/>
</dbReference>
<evidence type="ECO:0000256" key="1">
    <source>
        <dbReference type="ARBA" id="ARBA00022448"/>
    </source>
</evidence>
<dbReference type="Gene3D" id="3.40.50.300">
    <property type="entry name" value="P-loop containing nucleotide triphosphate hydrolases"/>
    <property type="match status" value="1"/>
</dbReference>
<keyword evidence="1" id="KW-0813">Transport</keyword>
<evidence type="ECO:0000256" key="4">
    <source>
        <dbReference type="ARBA" id="ARBA00022967"/>
    </source>
</evidence>
<name>A0A931LS77_FIMGI</name>
<dbReference type="EMBL" id="JACOSL010000030">
    <property type="protein sequence ID" value="MBI1756422.1"/>
    <property type="molecule type" value="Genomic_DNA"/>
</dbReference>
<organism evidence="6 7">
    <name type="scientific">Fimbriimonas ginsengisoli</name>
    <dbReference type="NCBI Taxonomy" id="1005039"/>
    <lineage>
        <taxon>Bacteria</taxon>
        <taxon>Bacillati</taxon>
        <taxon>Armatimonadota</taxon>
        <taxon>Fimbriimonadia</taxon>
        <taxon>Fimbriimonadales</taxon>
        <taxon>Fimbriimonadaceae</taxon>
        <taxon>Fimbriimonas</taxon>
    </lineage>
</organism>
<dbReference type="PANTHER" id="PTHR42794">
    <property type="entry name" value="HEMIN IMPORT ATP-BINDING PROTEIN HMUV"/>
    <property type="match status" value="1"/>
</dbReference>
<dbReference type="PROSITE" id="PS50893">
    <property type="entry name" value="ABC_TRANSPORTER_2"/>
    <property type="match status" value="1"/>
</dbReference>
<dbReference type="InterPro" id="IPR027417">
    <property type="entry name" value="P-loop_NTPase"/>
</dbReference>
<feature type="domain" description="ABC transporter" evidence="5">
    <location>
        <begin position="8"/>
        <end position="242"/>
    </location>
</feature>
<gene>
    <name evidence="6" type="ORF">HYR64_04860</name>
</gene>
<keyword evidence="3 6" id="KW-0067">ATP-binding</keyword>
<sequence length="264" mass="27821">MQPRTAAIECEALSCGYGARAVLTGVSLSLNPGRVLAILGPNGAGKSTLIRTLCGLIPPLGGGARLGGQKLQDLSPRQIAHQVAVVPQEEAHAFAFTVEQIVTMGRLALSGGFFDTPEDRAAAEQAMRQVDCLALKDRVVTELSGGERQRVLLARALAQDAPALLLDEPAAHLDVSHQIALVKTLRSLRSQGRAIMIALHDLNLAAALADDAILLDGGTIGLQAPIGDVIASPQLEEVYLARFERLRSPGGQDRIVPDFGPPED</sequence>
<keyword evidence="4" id="KW-1278">Translocase</keyword>
<evidence type="ECO:0000256" key="2">
    <source>
        <dbReference type="ARBA" id="ARBA00022741"/>
    </source>
</evidence>
<dbReference type="GO" id="GO:0016887">
    <property type="term" value="F:ATP hydrolysis activity"/>
    <property type="evidence" value="ECO:0007669"/>
    <property type="project" value="InterPro"/>
</dbReference>
<comment type="caution">
    <text evidence="6">The sequence shown here is derived from an EMBL/GenBank/DDBJ whole genome shotgun (WGS) entry which is preliminary data.</text>
</comment>
<dbReference type="InterPro" id="IPR017871">
    <property type="entry name" value="ABC_transporter-like_CS"/>
</dbReference>
<dbReference type="GO" id="GO:0005524">
    <property type="term" value="F:ATP binding"/>
    <property type="evidence" value="ECO:0007669"/>
    <property type="project" value="UniProtKB-KW"/>
</dbReference>
<dbReference type="FunFam" id="3.40.50.300:FF:000134">
    <property type="entry name" value="Iron-enterobactin ABC transporter ATP-binding protein"/>
    <property type="match status" value="1"/>
</dbReference>
<dbReference type="InterPro" id="IPR003593">
    <property type="entry name" value="AAA+_ATPase"/>
</dbReference>
<proteinExistence type="predicted"/>
<dbReference type="Proteomes" id="UP000727962">
    <property type="component" value="Unassembled WGS sequence"/>
</dbReference>
<dbReference type="CDD" id="cd03214">
    <property type="entry name" value="ABC_Iron-Siderophores_B12_Hemin"/>
    <property type="match status" value="1"/>
</dbReference>
<protein>
    <submittedName>
        <fullName evidence="6">ABC transporter ATP-binding protein</fullName>
    </submittedName>
</protein>
<accession>A0A931LS77</accession>
<keyword evidence="2" id="KW-0547">Nucleotide-binding</keyword>
<reference evidence="6" key="1">
    <citation type="submission" date="2020-07" db="EMBL/GenBank/DDBJ databases">
        <title>Huge and variable diversity of episymbiotic CPR bacteria and DPANN archaea in groundwater ecosystems.</title>
        <authorList>
            <person name="He C.Y."/>
            <person name="Keren R."/>
            <person name="Whittaker M."/>
            <person name="Farag I.F."/>
            <person name="Doudna J."/>
            <person name="Cate J.H.D."/>
            <person name="Banfield J.F."/>
        </authorList>
    </citation>
    <scope>NUCLEOTIDE SEQUENCE</scope>
    <source>
        <strain evidence="6">NC_groundwater_17_Pr7_B-0.1um_64_12</strain>
    </source>
</reference>
<dbReference type="AlphaFoldDB" id="A0A931LS77"/>